<keyword evidence="1" id="KW-0472">Membrane</keyword>
<name>A0A450UFY0_9GAMM</name>
<evidence type="ECO:0000256" key="1">
    <source>
        <dbReference type="SAM" id="Phobius"/>
    </source>
</evidence>
<reference evidence="2" key="1">
    <citation type="submission" date="2019-02" db="EMBL/GenBank/DDBJ databases">
        <authorList>
            <person name="Gruber-Vodicka R. H."/>
            <person name="Seah K. B. B."/>
        </authorList>
    </citation>
    <scope>NUCLEOTIDE SEQUENCE</scope>
    <source>
        <strain evidence="2">BECK_M6</strain>
    </source>
</reference>
<sequence length="153" mass="17565">MKKHLHRICCELDSWFKRLKVDLKKPGFAITFLLSVFSVLLGLGYIAGILVVLFLVAILLFGFFALPYLLRVLAPPIRPEPDEQSVLAFSYIENKFAYSECLREQEAIDALNDKGIDDERAEQILDRLIESDRLQRRADGRICLPNCLEITHE</sequence>
<dbReference type="AlphaFoldDB" id="A0A450UFY0"/>
<protein>
    <submittedName>
        <fullName evidence="2">Uncharacterized protein</fullName>
    </submittedName>
</protein>
<keyword evidence="1" id="KW-0812">Transmembrane</keyword>
<proteinExistence type="predicted"/>
<feature type="transmembrane region" description="Helical" evidence="1">
    <location>
        <begin position="27"/>
        <end position="46"/>
    </location>
</feature>
<organism evidence="2">
    <name type="scientific">Candidatus Kentrum sp. LFY</name>
    <dbReference type="NCBI Taxonomy" id="2126342"/>
    <lineage>
        <taxon>Bacteria</taxon>
        <taxon>Pseudomonadati</taxon>
        <taxon>Pseudomonadota</taxon>
        <taxon>Gammaproteobacteria</taxon>
        <taxon>Candidatus Kentrum</taxon>
    </lineage>
</organism>
<accession>A0A450UFY0</accession>
<dbReference type="EMBL" id="CAADFH010000015">
    <property type="protein sequence ID" value="VFJ91362.1"/>
    <property type="molecule type" value="Genomic_DNA"/>
</dbReference>
<evidence type="ECO:0000313" key="2">
    <source>
        <dbReference type="EMBL" id="VFJ91362.1"/>
    </source>
</evidence>
<feature type="transmembrane region" description="Helical" evidence="1">
    <location>
        <begin position="52"/>
        <end position="70"/>
    </location>
</feature>
<keyword evidence="1" id="KW-1133">Transmembrane helix</keyword>
<gene>
    <name evidence="2" type="ORF">BECKLFY1418A_GA0070994_101531</name>
</gene>